<evidence type="ECO:0000313" key="1">
    <source>
        <dbReference type="EMBL" id="MCD7456340.1"/>
    </source>
</evidence>
<gene>
    <name evidence="1" type="ORF">HAX54_031337</name>
</gene>
<dbReference type="EMBL" id="JACEIK010000397">
    <property type="protein sequence ID" value="MCD7456340.1"/>
    <property type="molecule type" value="Genomic_DNA"/>
</dbReference>
<keyword evidence="2" id="KW-1185">Reference proteome</keyword>
<evidence type="ECO:0000313" key="2">
    <source>
        <dbReference type="Proteomes" id="UP000823775"/>
    </source>
</evidence>
<proteinExistence type="predicted"/>
<dbReference type="Proteomes" id="UP000823775">
    <property type="component" value="Unassembled WGS sequence"/>
</dbReference>
<accession>A0ABS8SBZ6</accession>
<reference evidence="1 2" key="1">
    <citation type="journal article" date="2021" name="BMC Genomics">
        <title>Datura genome reveals duplications of psychoactive alkaloid biosynthetic genes and high mutation rate following tissue culture.</title>
        <authorList>
            <person name="Rajewski A."/>
            <person name="Carter-House D."/>
            <person name="Stajich J."/>
            <person name="Litt A."/>
        </authorList>
    </citation>
    <scope>NUCLEOTIDE SEQUENCE [LARGE SCALE GENOMIC DNA]</scope>
    <source>
        <strain evidence="1">AR-01</strain>
    </source>
</reference>
<sequence>MPEVSIGASGYDISGLCLRCASGRANEREQTSDEMNIDDDRSNYHVLRVLMICCLLTDIRPCLFDVILEVEDANKVELLPRAVPLQRWNPYSSETVTMVNVLL</sequence>
<name>A0ABS8SBZ6_DATST</name>
<organism evidence="1 2">
    <name type="scientific">Datura stramonium</name>
    <name type="common">Jimsonweed</name>
    <name type="synonym">Common thornapple</name>
    <dbReference type="NCBI Taxonomy" id="4076"/>
    <lineage>
        <taxon>Eukaryota</taxon>
        <taxon>Viridiplantae</taxon>
        <taxon>Streptophyta</taxon>
        <taxon>Embryophyta</taxon>
        <taxon>Tracheophyta</taxon>
        <taxon>Spermatophyta</taxon>
        <taxon>Magnoliopsida</taxon>
        <taxon>eudicotyledons</taxon>
        <taxon>Gunneridae</taxon>
        <taxon>Pentapetalae</taxon>
        <taxon>asterids</taxon>
        <taxon>lamiids</taxon>
        <taxon>Solanales</taxon>
        <taxon>Solanaceae</taxon>
        <taxon>Solanoideae</taxon>
        <taxon>Datureae</taxon>
        <taxon>Datura</taxon>
    </lineage>
</organism>
<comment type="caution">
    <text evidence="1">The sequence shown here is derived from an EMBL/GenBank/DDBJ whole genome shotgun (WGS) entry which is preliminary data.</text>
</comment>
<protein>
    <submittedName>
        <fullName evidence="1">Uncharacterized protein</fullName>
    </submittedName>
</protein>